<reference evidence="1" key="2">
    <citation type="submission" date="2015-02" db="UniProtKB">
        <authorList>
            <consortium name="EnsemblMetazoa"/>
        </authorList>
    </citation>
    <scope>IDENTIFICATION</scope>
</reference>
<dbReference type="Proteomes" id="UP000014500">
    <property type="component" value="Unassembled WGS sequence"/>
</dbReference>
<dbReference type="HOGENOM" id="CLU_1665183_0_0_1"/>
<dbReference type="EnsemblMetazoa" id="SMAR005317-RA">
    <property type="protein sequence ID" value="SMAR005317-PA"/>
    <property type="gene ID" value="SMAR005317"/>
</dbReference>
<evidence type="ECO:0000313" key="2">
    <source>
        <dbReference type="Proteomes" id="UP000014500"/>
    </source>
</evidence>
<protein>
    <submittedName>
        <fullName evidence="1">Uncharacterized protein</fullName>
    </submittedName>
</protein>
<accession>T1IVW2</accession>
<reference evidence="2" key="1">
    <citation type="submission" date="2011-05" db="EMBL/GenBank/DDBJ databases">
        <authorList>
            <person name="Richards S.R."/>
            <person name="Qu J."/>
            <person name="Jiang H."/>
            <person name="Jhangiani S.N."/>
            <person name="Agravi P."/>
            <person name="Goodspeed R."/>
            <person name="Gross S."/>
            <person name="Mandapat C."/>
            <person name="Jackson L."/>
            <person name="Mathew T."/>
            <person name="Pu L."/>
            <person name="Thornton R."/>
            <person name="Saada N."/>
            <person name="Wilczek-Boney K.B."/>
            <person name="Lee S."/>
            <person name="Kovar C."/>
            <person name="Wu Y."/>
            <person name="Scherer S.E."/>
            <person name="Worley K.C."/>
            <person name="Muzny D.M."/>
            <person name="Gibbs R."/>
        </authorList>
    </citation>
    <scope>NUCLEOTIDE SEQUENCE</scope>
    <source>
        <strain evidence="2">Brora</strain>
    </source>
</reference>
<evidence type="ECO:0000313" key="1">
    <source>
        <dbReference type="EnsemblMetazoa" id="SMAR005317-PA"/>
    </source>
</evidence>
<dbReference type="EMBL" id="AFFK01019780">
    <property type="status" value="NOT_ANNOTATED_CDS"/>
    <property type="molecule type" value="Genomic_DNA"/>
</dbReference>
<proteinExistence type="predicted"/>
<organism evidence="1 2">
    <name type="scientific">Strigamia maritima</name>
    <name type="common">European centipede</name>
    <name type="synonym">Geophilus maritimus</name>
    <dbReference type="NCBI Taxonomy" id="126957"/>
    <lineage>
        <taxon>Eukaryota</taxon>
        <taxon>Metazoa</taxon>
        <taxon>Ecdysozoa</taxon>
        <taxon>Arthropoda</taxon>
        <taxon>Myriapoda</taxon>
        <taxon>Chilopoda</taxon>
        <taxon>Pleurostigmophora</taxon>
        <taxon>Geophilomorpha</taxon>
        <taxon>Linotaeniidae</taxon>
        <taxon>Strigamia</taxon>
    </lineage>
</organism>
<name>T1IVW2_STRMM</name>
<keyword evidence="2" id="KW-1185">Reference proteome</keyword>
<sequence length="159" mass="18238">SSFLRLSLKPTIVVLYPKLLCDVTRNHERVPGHHHHLPLRPYSQVKAVQQMLMGCYGNESRSATVERRLGGKGVEAPSWRITREMNRSAQTLCGFNQDFSVSAQKLLRCGREIVNFRNKEKQILDDIIGGRYDSRIRPQGNFTNGDVGKIQLFISIFYY</sequence>
<dbReference type="AlphaFoldDB" id="T1IVW2"/>